<name>A0A9X3A6C5_9PSEU</name>
<dbReference type="EMBL" id="JANYMP010000051">
    <property type="protein sequence ID" value="MCS7484679.1"/>
    <property type="molecule type" value="Genomic_DNA"/>
</dbReference>
<evidence type="ECO:0000313" key="4">
    <source>
        <dbReference type="Proteomes" id="UP001141259"/>
    </source>
</evidence>
<comment type="caution">
    <text evidence="3">The sequence shown here is derived from an EMBL/GenBank/DDBJ whole genome shotgun (WGS) entry which is preliminary data.</text>
</comment>
<organism evidence="3 4">
    <name type="scientific">Umezawaea endophytica</name>
    <dbReference type="NCBI Taxonomy" id="1654476"/>
    <lineage>
        <taxon>Bacteria</taxon>
        <taxon>Bacillati</taxon>
        <taxon>Actinomycetota</taxon>
        <taxon>Actinomycetes</taxon>
        <taxon>Pseudonocardiales</taxon>
        <taxon>Pseudonocardiaceae</taxon>
        <taxon>Umezawaea</taxon>
    </lineage>
</organism>
<evidence type="ECO:0000259" key="2">
    <source>
        <dbReference type="Pfam" id="PF24623"/>
    </source>
</evidence>
<evidence type="ECO:0000256" key="1">
    <source>
        <dbReference type="SAM" id="MobiDB-lite"/>
    </source>
</evidence>
<dbReference type="InterPro" id="IPR056911">
    <property type="entry name" value="Phage_Znf_bind_put"/>
</dbReference>
<gene>
    <name evidence="3" type="ORF">NZH93_48295</name>
</gene>
<accession>A0A9X3A6C5</accession>
<feature type="domain" description="DNA-binding phage zinc finger" evidence="2">
    <location>
        <begin position="122"/>
        <end position="175"/>
    </location>
</feature>
<reference evidence="3" key="1">
    <citation type="submission" date="2022-08" db="EMBL/GenBank/DDBJ databases">
        <authorList>
            <person name="Tistechok S."/>
            <person name="Samborskyy M."/>
            <person name="Roman I."/>
        </authorList>
    </citation>
    <scope>NUCLEOTIDE SEQUENCE</scope>
    <source>
        <strain evidence="3">DSM 103496</strain>
    </source>
</reference>
<dbReference type="RefSeq" id="WP_259630125.1">
    <property type="nucleotide sequence ID" value="NZ_JANYMP010000051.1"/>
</dbReference>
<proteinExistence type="predicted"/>
<dbReference type="Proteomes" id="UP001141259">
    <property type="component" value="Unassembled WGS sequence"/>
</dbReference>
<keyword evidence="4" id="KW-1185">Reference proteome</keyword>
<feature type="region of interest" description="Disordered" evidence="1">
    <location>
        <begin position="151"/>
        <end position="180"/>
    </location>
</feature>
<sequence>MSAVTTRFDQQMMSRAEVASVLAMIAHFRGQAPGEADVRAWRSALAGYSLGECHAAVLAAGKVTDRITPAEIIQRIKSARRYTEARTPRRRPTDNDRALFAAAGRRGIAAVYAAAGWTRADPSRATDALGHTCPVCGALPGVTCRRTTRLRNGGRETRDLHSRAHPSRLDAVTTTPGATA</sequence>
<evidence type="ECO:0000313" key="3">
    <source>
        <dbReference type="EMBL" id="MCS7484679.1"/>
    </source>
</evidence>
<dbReference type="Pfam" id="PF24623">
    <property type="entry name" value="Phage_zn_bind_8"/>
    <property type="match status" value="1"/>
</dbReference>
<dbReference type="AlphaFoldDB" id="A0A9X3A6C5"/>
<feature type="compositionally biased region" description="Basic and acidic residues" evidence="1">
    <location>
        <begin position="153"/>
        <end position="162"/>
    </location>
</feature>
<protein>
    <recommendedName>
        <fullName evidence="2">DNA-binding phage zinc finger domain-containing protein</fullName>
    </recommendedName>
</protein>